<dbReference type="RefSeq" id="WP_380426354.1">
    <property type="nucleotide sequence ID" value="NZ_JBHRZV010000045.1"/>
</dbReference>
<dbReference type="Proteomes" id="UP001595807">
    <property type="component" value="Unassembled WGS sequence"/>
</dbReference>
<dbReference type="InterPro" id="IPR038750">
    <property type="entry name" value="YczE/YyaS-like"/>
</dbReference>
<dbReference type="PANTHER" id="PTHR40078">
    <property type="entry name" value="INTEGRAL MEMBRANE PROTEIN-RELATED"/>
    <property type="match status" value="1"/>
</dbReference>
<feature type="transmembrane region" description="Helical" evidence="1">
    <location>
        <begin position="51"/>
        <end position="72"/>
    </location>
</feature>
<reference evidence="3" key="1">
    <citation type="journal article" date="2019" name="Int. J. Syst. Evol. Microbiol.">
        <title>The Global Catalogue of Microorganisms (GCM) 10K type strain sequencing project: providing services to taxonomists for standard genome sequencing and annotation.</title>
        <authorList>
            <consortium name="The Broad Institute Genomics Platform"/>
            <consortium name="The Broad Institute Genome Sequencing Center for Infectious Disease"/>
            <person name="Wu L."/>
            <person name="Ma J."/>
        </authorList>
    </citation>
    <scope>NUCLEOTIDE SEQUENCE [LARGE SCALE GENOMIC DNA]</scope>
    <source>
        <strain evidence="3">CCUG 67170</strain>
    </source>
</reference>
<sequence>MLQTKINGKTLLVYLLGNLVLAFGVCLNTKTSLGVAPVTSVPYVISQILNLPLSVVNFVFLSLLIGVQFLLLGKAFRLLQMTQVFASFLGSAFIQLFDQILVVPDNWTWRILAMLLGITATGIGASVTVGMRVIPNPADALAETIGLVCKRNFGFGKNILDACAISLSLSLGLLARGHIIGIGLGTAVAMVLTGRVIALCHPYTEKLYSYLTKDR</sequence>
<feature type="transmembrane region" description="Helical" evidence="1">
    <location>
        <begin position="12"/>
        <end position="31"/>
    </location>
</feature>
<keyword evidence="1" id="KW-0812">Transmembrane</keyword>
<gene>
    <name evidence="2" type="ORF">ACFORF_05940</name>
</gene>
<proteinExistence type="predicted"/>
<organism evidence="2 3">
    <name type="scientific">Streptococcus caprae</name>
    <dbReference type="NCBI Taxonomy" id="1640501"/>
    <lineage>
        <taxon>Bacteria</taxon>
        <taxon>Bacillati</taxon>
        <taxon>Bacillota</taxon>
        <taxon>Bacilli</taxon>
        <taxon>Lactobacillales</taxon>
        <taxon>Streptococcaceae</taxon>
        <taxon>Streptococcus</taxon>
    </lineage>
</organism>
<keyword evidence="1" id="KW-0472">Membrane</keyword>
<accession>A0ABV8CVT4</accession>
<dbReference type="EMBL" id="JBHRZV010000045">
    <property type="protein sequence ID" value="MFC3928110.1"/>
    <property type="molecule type" value="Genomic_DNA"/>
</dbReference>
<dbReference type="PANTHER" id="PTHR40078:SF1">
    <property type="entry name" value="INTEGRAL MEMBRANE PROTEIN"/>
    <property type="match status" value="1"/>
</dbReference>
<evidence type="ECO:0000256" key="1">
    <source>
        <dbReference type="SAM" id="Phobius"/>
    </source>
</evidence>
<evidence type="ECO:0000313" key="2">
    <source>
        <dbReference type="EMBL" id="MFC3928110.1"/>
    </source>
</evidence>
<comment type="caution">
    <text evidence="2">The sequence shown here is derived from an EMBL/GenBank/DDBJ whole genome shotgun (WGS) entry which is preliminary data.</text>
</comment>
<keyword evidence="1" id="KW-1133">Transmembrane helix</keyword>
<feature type="transmembrane region" description="Helical" evidence="1">
    <location>
        <begin position="84"/>
        <end position="103"/>
    </location>
</feature>
<keyword evidence="3" id="KW-1185">Reference proteome</keyword>
<dbReference type="Pfam" id="PF19700">
    <property type="entry name" value="DUF6198"/>
    <property type="match status" value="1"/>
</dbReference>
<feature type="transmembrane region" description="Helical" evidence="1">
    <location>
        <begin position="179"/>
        <end position="200"/>
    </location>
</feature>
<feature type="transmembrane region" description="Helical" evidence="1">
    <location>
        <begin position="109"/>
        <end position="134"/>
    </location>
</feature>
<name>A0ABV8CVT4_9STRE</name>
<evidence type="ECO:0000313" key="3">
    <source>
        <dbReference type="Proteomes" id="UP001595807"/>
    </source>
</evidence>
<protein>
    <submittedName>
        <fullName evidence="2">YitT family protein</fullName>
    </submittedName>
</protein>